<name>A0AAP1UZF1_9BURK</name>
<evidence type="ECO:0000313" key="7">
    <source>
        <dbReference type="Proteomes" id="UP001220209"/>
    </source>
</evidence>
<dbReference type="InterPro" id="IPR036259">
    <property type="entry name" value="MFS_trans_sf"/>
</dbReference>
<sequence>MICSSVNRFFIEFSLSLGEKKTHLPDGYMKHLGSEAVPAKLMTTASGHVIGVGEVFGGGVVPSVASYVTKRFGIEYIMNLGMGALVVGLLVALALNETAPSRITKPAAVPEAS</sequence>
<dbReference type="Gene3D" id="1.20.1250.20">
    <property type="entry name" value="MFS general substrate transporter like domains"/>
    <property type="match status" value="1"/>
</dbReference>
<proteinExistence type="predicted"/>
<accession>A0AAP1UZF1</accession>
<dbReference type="Proteomes" id="UP001220209">
    <property type="component" value="Chromosome 2"/>
</dbReference>
<dbReference type="GeneID" id="93190494"/>
<evidence type="ECO:0000313" key="5">
    <source>
        <dbReference type="Proteomes" id="UP000611459"/>
    </source>
</evidence>
<reference evidence="3 6" key="2">
    <citation type="submission" date="2021-03" db="EMBL/GenBank/DDBJ databases">
        <title>Clinical course, treatment and visual outcome of an outbreak of Burkholderia contaminans endophthalmitis following cataract surgery.</title>
        <authorList>
            <person name="Lind C."/>
            <person name="Olsen K."/>
            <person name="Angelsen N.K."/>
            <person name="Krefting E.A."/>
            <person name="Fossen K."/>
            <person name="Gravningen K."/>
            <person name="Depoorter E."/>
            <person name="Vandamme P."/>
            <person name="Bertelsen G."/>
        </authorList>
    </citation>
    <scope>NUCLEOTIDE SEQUENCE [LARGE SCALE GENOMIC DNA]</scope>
    <source>
        <strain evidence="3 6">51242556</strain>
    </source>
</reference>
<dbReference type="Proteomes" id="UP000664048">
    <property type="component" value="Unassembled WGS sequence"/>
</dbReference>
<reference evidence="4 7" key="3">
    <citation type="submission" date="2021-12" db="EMBL/GenBank/DDBJ databases">
        <title>Genomic and phenotypic characterization of three Burkholderia contaminans isolates recovered from different sources.</title>
        <authorList>
            <person name="Lopez De Volder A."/>
            <person name="Fan Y."/>
            <person name="Nunvar J."/>
            <person name="Herrera T."/>
            <person name="Timp W."/>
            <person name="Degrossi J."/>
        </authorList>
    </citation>
    <scope>NUCLEOTIDE SEQUENCE [LARGE SCALE GENOMIC DNA]</scope>
    <source>
        <strain evidence="4 7">LMG 23361</strain>
    </source>
</reference>
<dbReference type="RefSeq" id="WP_039352825.1">
    <property type="nucleotide sequence ID" value="NZ_AP018357.1"/>
</dbReference>
<dbReference type="Proteomes" id="UP000611459">
    <property type="component" value="Unassembled WGS sequence"/>
</dbReference>
<dbReference type="EMBL" id="CP090641">
    <property type="protein sequence ID" value="WFN22016.1"/>
    <property type="molecule type" value="Genomic_DNA"/>
</dbReference>
<evidence type="ECO:0000313" key="6">
    <source>
        <dbReference type="Proteomes" id="UP000664048"/>
    </source>
</evidence>
<dbReference type="EMBL" id="JAENIB010000001">
    <property type="protein sequence ID" value="MBK1928990.1"/>
    <property type="molecule type" value="Genomic_DNA"/>
</dbReference>
<protein>
    <recommendedName>
        <fullName evidence="8">MFS transporter</fullName>
    </recommendedName>
</protein>
<keyword evidence="1" id="KW-0472">Membrane</keyword>
<gene>
    <name evidence="3" type="ORF">J4M89_02350</name>
    <name evidence="2" type="ORF">JIN94_03760</name>
    <name evidence="4" type="ORF">LXE91_19725</name>
</gene>
<reference evidence="2" key="1">
    <citation type="submission" date="2021-01" db="EMBL/GenBank/DDBJ databases">
        <title>Outbreak of Burkholderia contaminns endophthalmitis traced to a clinical ventilation system.</title>
        <authorList>
            <person name="Lipuma J."/>
            <person name="Spilker T."/>
            <person name="Kratholm J."/>
        </authorList>
    </citation>
    <scope>NUCLEOTIDE SEQUENCE</scope>
    <source>
        <strain evidence="2">HI4954</strain>
    </source>
</reference>
<dbReference type="AlphaFoldDB" id="A0AAP1UZF1"/>
<organism evidence="2 5">
    <name type="scientific">Burkholderia contaminans</name>
    <dbReference type="NCBI Taxonomy" id="488447"/>
    <lineage>
        <taxon>Bacteria</taxon>
        <taxon>Pseudomonadati</taxon>
        <taxon>Pseudomonadota</taxon>
        <taxon>Betaproteobacteria</taxon>
        <taxon>Burkholderiales</taxon>
        <taxon>Burkholderiaceae</taxon>
        <taxon>Burkholderia</taxon>
        <taxon>Burkholderia cepacia complex</taxon>
    </lineage>
</organism>
<dbReference type="EMBL" id="JAGEMX010000001">
    <property type="protein sequence ID" value="MBO1828215.1"/>
    <property type="molecule type" value="Genomic_DNA"/>
</dbReference>
<evidence type="ECO:0008006" key="8">
    <source>
        <dbReference type="Google" id="ProtNLM"/>
    </source>
</evidence>
<keyword evidence="6" id="KW-1185">Reference proteome</keyword>
<evidence type="ECO:0000313" key="2">
    <source>
        <dbReference type="EMBL" id="MBK1928990.1"/>
    </source>
</evidence>
<evidence type="ECO:0000256" key="1">
    <source>
        <dbReference type="SAM" id="Phobius"/>
    </source>
</evidence>
<keyword evidence="1" id="KW-0812">Transmembrane</keyword>
<keyword evidence="1" id="KW-1133">Transmembrane helix</keyword>
<evidence type="ECO:0000313" key="4">
    <source>
        <dbReference type="EMBL" id="WFN22016.1"/>
    </source>
</evidence>
<feature type="transmembrane region" description="Helical" evidence="1">
    <location>
        <begin position="76"/>
        <end position="95"/>
    </location>
</feature>
<dbReference type="SUPFAM" id="SSF103473">
    <property type="entry name" value="MFS general substrate transporter"/>
    <property type="match status" value="1"/>
</dbReference>
<evidence type="ECO:0000313" key="3">
    <source>
        <dbReference type="EMBL" id="MBO1828215.1"/>
    </source>
</evidence>